<dbReference type="InterPro" id="IPR011009">
    <property type="entry name" value="Kinase-like_dom_sf"/>
</dbReference>
<dbReference type="Gene3D" id="1.10.510.10">
    <property type="entry name" value="Transferase(Phosphotransferase) domain 1"/>
    <property type="match status" value="1"/>
</dbReference>
<feature type="domain" description="Protein kinase" evidence="1">
    <location>
        <begin position="33"/>
        <end position="280"/>
    </location>
</feature>
<dbReference type="EMBL" id="FNRL01000051">
    <property type="protein sequence ID" value="SEB11609.1"/>
    <property type="molecule type" value="Genomic_DNA"/>
</dbReference>
<dbReference type="AlphaFoldDB" id="A0A1H4GPM1"/>
<keyword evidence="3" id="KW-1185">Reference proteome</keyword>
<dbReference type="RefSeq" id="WP_089766257.1">
    <property type="nucleotide sequence ID" value="NZ_BKAT01000076.1"/>
</dbReference>
<dbReference type="OrthoDB" id="1022767at2"/>
<dbReference type="GO" id="GO:0004672">
    <property type="term" value="F:protein kinase activity"/>
    <property type="evidence" value="ECO:0007669"/>
    <property type="project" value="InterPro"/>
</dbReference>
<evidence type="ECO:0000313" key="3">
    <source>
        <dbReference type="Proteomes" id="UP000199656"/>
    </source>
</evidence>
<dbReference type="Pfam" id="PF00069">
    <property type="entry name" value="Pkinase"/>
    <property type="match status" value="1"/>
</dbReference>
<dbReference type="GO" id="GO:0005524">
    <property type="term" value="F:ATP binding"/>
    <property type="evidence" value="ECO:0007669"/>
    <property type="project" value="InterPro"/>
</dbReference>
<keyword evidence="2" id="KW-0418">Kinase</keyword>
<dbReference type="PROSITE" id="PS50011">
    <property type="entry name" value="PROTEIN_KINASE_DOM"/>
    <property type="match status" value="1"/>
</dbReference>
<dbReference type="InterPro" id="IPR000719">
    <property type="entry name" value="Prot_kinase_dom"/>
</dbReference>
<dbReference type="SUPFAM" id="SSF56112">
    <property type="entry name" value="Protein kinase-like (PK-like)"/>
    <property type="match status" value="1"/>
</dbReference>
<keyword evidence="2" id="KW-0808">Transferase</keyword>
<sequence length="600" mass="68565">MSINKQDIVTAILNSDTFLKVPELKGAKPRIESTGKPYAFAGGFNMVFQLEHQNKKWAFRVWHVPMGEHTDRYRKISKYLSEKKLPYFADFIYDEKGILVNGNLLDTIRMEWLDGKLLKEYIEENLGNKSKLTKLAGDFLEMCKTLRENKISHGDLQEGNILIDRNGNIKLVDYDSICIPEIEGQKELVTGLKGYQHPSRFKAGKASLKADFFSELVIYLSILAFSENSNLWNKYQVKDTQYLLFTETDFEDFANAEIYNDLQKLSNSIKSLTRILNSYLSENNYLNLTSFEHYLKAPKIINFGSNEKEVLKGKAIELSWNIENYDKISINNGVGNVTGKHSISVSPTNTATYKLLAENAFDKTENELSVTVLPLPKIKEFRSKQQKIEYGKETQLVWDIENAEKVELHWLGNMAIIPNKGEKFISPTEHTNYKVIVTALDGITKEEKEITIQVFKRVEIKSFVSNLEFVVETLPVKLSWEIDNASSITLSSNMQADIDVTGKSEIEISPKRTTFFYLKANNELFSVTSSQIKIEVQNIPTFNPSIIPRLPNGKDLIPSFELDFKGLSETILNESQISFQTAMKPTKRFNILNSLQKILK</sequence>
<accession>A0A1H4GPM1</accession>
<evidence type="ECO:0000259" key="1">
    <source>
        <dbReference type="PROSITE" id="PS50011"/>
    </source>
</evidence>
<gene>
    <name evidence="2" type="ORF">SAMN05660909_05600</name>
</gene>
<reference evidence="3" key="1">
    <citation type="submission" date="2016-10" db="EMBL/GenBank/DDBJ databases">
        <authorList>
            <person name="Varghese N."/>
            <person name="Submissions S."/>
        </authorList>
    </citation>
    <scope>NUCLEOTIDE SEQUENCE [LARGE SCALE GENOMIC DNA]</scope>
    <source>
        <strain evidence="3">DSM 23920</strain>
    </source>
</reference>
<protein>
    <submittedName>
        <fullName evidence="2">Protein kinase domain-containing protein</fullName>
    </submittedName>
</protein>
<proteinExistence type="predicted"/>
<name>A0A1H4GPM1_9BACT</name>
<dbReference type="Proteomes" id="UP000199656">
    <property type="component" value="Unassembled WGS sequence"/>
</dbReference>
<organism evidence="2 3">
    <name type="scientific">Chitinophaga terrae</name>
    <name type="common">ex Kim and Jung 2007</name>
    <dbReference type="NCBI Taxonomy" id="408074"/>
    <lineage>
        <taxon>Bacteria</taxon>
        <taxon>Pseudomonadati</taxon>
        <taxon>Bacteroidota</taxon>
        <taxon>Chitinophagia</taxon>
        <taxon>Chitinophagales</taxon>
        <taxon>Chitinophagaceae</taxon>
        <taxon>Chitinophaga</taxon>
    </lineage>
</organism>
<dbReference type="STRING" id="408074.SAMN05660909_05600"/>
<evidence type="ECO:0000313" key="2">
    <source>
        <dbReference type="EMBL" id="SEB11609.1"/>
    </source>
</evidence>